<keyword evidence="5 7" id="KW-0472">Membrane</keyword>
<dbReference type="Pfam" id="PF12704">
    <property type="entry name" value="MacB_PCD"/>
    <property type="match status" value="1"/>
</dbReference>
<evidence type="ECO:0000313" key="11">
    <source>
        <dbReference type="Proteomes" id="UP000484164"/>
    </source>
</evidence>
<evidence type="ECO:0000256" key="5">
    <source>
        <dbReference type="ARBA" id="ARBA00023136"/>
    </source>
</evidence>
<dbReference type="PANTHER" id="PTHR30572:SF4">
    <property type="entry name" value="ABC TRANSPORTER PERMEASE YTRF"/>
    <property type="match status" value="1"/>
</dbReference>
<evidence type="ECO:0000256" key="6">
    <source>
        <dbReference type="ARBA" id="ARBA00038076"/>
    </source>
</evidence>
<feature type="transmembrane region" description="Helical" evidence="7">
    <location>
        <begin position="21"/>
        <end position="42"/>
    </location>
</feature>
<dbReference type="EMBL" id="WBVQ01000001">
    <property type="protein sequence ID" value="KAB2817822.1"/>
    <property type="molecule type" value="Genomic_DNA"/>
</dbReference>
<evidence type="ECO:0000259" key="8">
    <source>
        <dbReference type="Pfam" id="PF02687"/>
    </source>
</evidence>
<sequence>MFDWDKWQEIFETIQKNPLRTILTGFSVTWGIFMLCILLAAGNGLSNGVQSSFGDDSFNSLWISSDVTSIPYEGMNVGRRITLKDDDIDFVTQEYGDDISTYSGRYFQWGTLVNYKNQYGTHVMMGVHPGYQVLEGTHMESGRYINQTDIDEKRKVVIMGRKLLPQFFGEEDPLGKQIELNGVSFQIVGIFTDPSSEREEENFFVPLTTAQQVFNGGTRVGHIIVNLSDSTLESSRKVASALRADLGNKHGIHPEDQRAIHIRNLQEQFQNIFNTILGIKAFVWLIGIMTIIAGIVGVSNIMLVVVKERTKEIGIRKAIGATPFSIISMIIQESVFITAAAGYLGLLLAVLLVESLGSSLESDFLKNPNIDFNTAIITTIILVITGAFAGLIPARRAAKIQPIEALKDA</sequence>
<organism evidence="10 11">
    <name type="scientific">Phaeocystidibacter marisrubri</name>
    <dbReference type="NCBI Taxonomy" id="1577780"/>
    <lineage>
        <taxon>Bacteria</taxon>
        <taxon>Pseudomonadati</taxon>
        <taxon>Bacteroidota</taxon>
        <taxon>Flavobacteriia</taxon>
        <taxon>Flavobacteriales</taxon>
        <taxon>Phaeocystidibacteraceae</taxon>
        <taxon>Phaeocystidibacter</taxon>
    </lineage>
</organism>
<evidence type="ECO:0000259" key="9">
    <source>
        <dbReference type="Pfam" id="PF12704"/>
    </source>
</evidence>
<proteinExistence type="inferred from homology"/>
<evidence type="ECO:0000256" key="4">
    <source>
        <dbReference type="ARBA" id="ARBA00022989"/>
    </source>
</evidence>
<feature type="domain" description="MacB-like periplasmic core" evidence="9">
    <location>
        <begin position="21"/>
        <end position="231"/>
    </location>
</feature>
<evidence type="ECO:0000256" key="3">
    <source>
        <dbReference type="ARBA" id="ARBA00022692"/>
    </source>
</evidence>
<dbReference type="AlphaFoldDB" id="A0A6L3ZIJ5"/>
<keyword evidence="4 7" id="KW-1133">Transmembrane helix</keyword>
<dbReference type="GO" id="GO:0005886">
    <property type="term" value="C:plasma membrane"/>
    <property type="evidence" value="ECO:0007669"/>
    <property type="project" value="UniProtKB-SubCell"/>
</dbReference>
<dbReference type="RefSeq" id="WP_151692510.1">
    <property type="nucleotide sequence ID" value="NZ_BMGX01000002.1"/>
</dbReference>
<feature type="transmembrane region" description="Helical" evidence="7">
    <location>
        <begin position="372"/>
        <end position="392"/>
    </location>
</feature>
<comment type="similarity">
    <text evidence="6">Belongs to the ABC-4 integral membrane protein family.</text>
</comment>
<feature type="domain" description="ABC3 transporter permease C-terminal" evidence="8">
    <location>
        <begin position="285"/>
        <end position="402"/>
    </location>
</feature>
<comment type="subcellular location">
    <subcellularLocation>
        <location evidence="1">Cell membrane</location>
        <topology evidence="1">Multi-pass membrane protein</topology>
    </subcellularLocation>
</comment>
<protein>
    <submittedName>
        <fullName evidence="10">ABC transporter permease</fullName>
    </submittedName>
</protein>
<evidence type="ECO:0000256" key="7">
    <source>
        <dbReference type="SAM" id="Phobius"/>
    </source>
</evidence>
<dbReference type="InterPro" id="IPR003838">
    <property type="entry name" value="ABC3_permease_C"/>
</dbReference>
<dbReference type="Pfam" id="PF02687">
    <property type="entry name" value="FtsX"/>
    <property type="match status" value="1"/>
</dbReference>
<gene>
    <name evidence="10" type="ORF">F8C82_05305</name>
</gene>
<keyword evidence="11" id="KW-1185">Reference proteome</keyword>
<evidence type="ECO:0000313" key="10">
    <source>
        <dbReference type="EMBL" id="KAB2817822.1"/>
    </source>
</evidence>
<accession>A0A6L3ZIJ5</accession>
<evidence type="ECO:0000256" key="1">
    <source>
        <dbReference type="ARBA" id="ARBA00004651"/>
    </source>
</evidence>
<comment type="caution">
    <text evidence="10">The sequence shown here is derived from an EMBL/GenBank/DDBJ whole genome shotgun (WGS) entry which is preliminary data.</text>
</comment>
<evidence type="ECO:0000256" key="2">
    <source>
        <dbReference type="ARBA" id="ARBA00022475"/>
    </source>
</evidence>
<name>A0A6L3ZIJ5_9FLAO</name>
<dbReference type="OrthoDB" id="9770036at2"/>
<feature type="transmembrane region" description="Helical" evidence="7">
    <location>
        <begin position="326"/>
        <end position="352"/>
    </location>
</feature>
<dbReference type="GO" id="GO:0022857">
    <property type="term" value="F:transmembrane transporter activity"/>
    <property type="evidence" value="ECO:0007669"/>
    <property type="project" value="TreeGrafter"/>
</dbReference>
<dbReference type="InterPro" id="IPR025857">
    <property type="entry name" value="MacB_PCD"/>
</dbReference>
<dbReference type="PANTHER" id="PTHR30572">
    <property type="entry name" value="MEMBRANE COMPONENT OF TRANSPORTER-RELATED"/>
    <property type="match status" value="1"/>
</dbReference>
<keyword evidence="2" id="KW-1003">Cell membrane</keyword>
<dbReference type="Proteomes" id="UP000484164">
    <property type="component" value="Unassembled WGS sequence"/>
</dbReference>
<keyword evidence="3 7" id="KW-0812">Transmembrane</keyword>
<dbReference type="InterPro" id="IPR050250">
    <property type="entry name" value="Macrolide_Exporter_MacB"/>
</dbReference>
<reference evidence="10 11" key="1">
    <citation type="submission" date="2019-10" db="EMBL/GenBank/DDBJ databases">
        <title>Genome sequence of Phaeocystidibacter marisrubri JCM30614 (type strain).</title>
        <authorList>
            <person name="Bowman J.P."/>
        </authorList>
    </citation>
    <scope>NUCLEOTIDE SEQUENCE [LARGE SCALE GENOMIC DNA]</scope>
    <source>
        <strain evidence="10 11">JCM 30614</strain>
    </source>
</reference>
<feature type="transmembrane region" description="Helical" evidence="7">
    <location>
        <begin position="281"/>
        <end position="306"/>
    </location>
</feature>